<dbReference type="Proteomes" id="UP000054721">
    <property type="component" value="Unassembled WGS sequence"/>
</dbReference>
<sequence>MACKVAGASYSTFSHPLLPTFRPCLLFMTNQPASQINNTFMQALSLNSKYQMQTYNAASCLHKFDSSLFMRAKLTSVFLSFAMTCTSFLTV</sequence>
<accession>A0A0V1LBZ1</accession>
<evidence type="ECO:0000313" key="1">
    <source>
        <dbReference type="EMBL" id="KRZ57067.1"/>
    </source>
</evidence>
<dbReference type="EMBL" id="JYDW01000082">
    <property type="protein sequence ID" value="KRZ57067.1"/>
    <property type="molecule type" value="Genomic_DNA"/>
</dbReference>
<protein>
    <submittedName>
        <fullName evidence="1">Uncharacterized protein</fullName>
    </submittedName>
</protein>
<comment type="caution">
    <text evidence="1">The sequence shown here is derived from an EMBL/GenBank/DDBJ whole genome shotgun (WGS) entry which is preliminary data.</text>
</comment>
<gene>
    <name evidence="1" type="ORF">T02_2589</name>
</gene>
<evidence type="ECO:0000313" key="2">
    <source>
        <dbReference type="Proteomes" id="UP000054721"/>
    </source>
</evidence>
<reference evidence="1 2" key="1">
    <citation type="submission" date="2015-05" db="EMBL/GenBank/DDBJ databases">
        <title>Evolution of Trichinella species and genotypes.</title>
        <authorList>
            <person name="Korhonen P.K."/>
            <person name="Edoardo P."/>
            <person name="Giuseppe L.R."/>
            <person name="Gasser R.B."/>
        </authorList>
    </citation>
    <scope>NUCLEOTIDE SEQUENCE [LARGE SCALE GENOMIC DNA]</scope>
    <source>
        <strain evidence="1">ISS10</strain>
    </source>
</reference>
<proteinExistence type="predicted"/>
<name>A0A0V1LBZ1_9BILA</name>
<organism evidence="1 2">
    <name type="scientific">Trichinella nativa</name>
    <dbReference type="NCBI Taxonomy" id="6335"/>
    <lineage>
        <taxon>Eukaryota</taxon>
        <taxon>Metazoa</taxon>
        <taxon>Ecdysozoa</taxon>
        <taxon>Nematoda</taxon>
        <taxon>Enoplea</taxon>
        <taxon>Dorylaimia</taxon>
        <taxon>Trichinellida</taxon>
        <taxon>Trichinellidae</taxon>
        <taxon>Trichinella</taxon>
    </lineage>
</organism>
<dbReference type="AlphaFoldDB" id="A0A0V1LBZ1"/>
<keyword evidence="2" id="KW-1185">Reference proteome</keyword>